<evidence type="ECO:0000313" key="8">
    <source>
        <dbReference type="EMBL" id="GFH45388.1"/>
    </source>
</evidence>
<keyword evidence="9" id="KW-1185">Reference proteome</keyword>
<dbReference type="EMBL" id="BLLK01000020">
    <property type="protein sequence ID" value="GFH45388.1"/>
    <property type="molecule type" value="Genomic_DNA"/>
</dbReference>
<feature type="compositionally biased region" description="Polar residues" evidence="6">
    <location>
        <begin position="54"/>
        <end position="64"/>
    </location>
</feature>
<reference evidence="8 9" key="1">
    <citation type="journal article" date="2021" name="Sci. Rep.">
        <title>The genome of the diatom Chaetoceros tenuissimus carries an ancient integrated fragment of an extant virus.</title>
        <authorList>
            <person name="Hongo Y."/>
            <person name="Kimura K."/>
            <person name="Takaki Y."/>
            <person name="Yoshida Y."/>
            <person name="Baba S."/>
            <person name="Kobayashi G."/>
            <person name="Nagasaki K."/>
            <person name="Hano T."/>
            <person name="Tomaru Y."/>
        </authorList>
    </citation>
    <scope>NUCLEOTIDE SEQUENCE [LARGE SCALE GENOMIC DNA]</scope>
    <source>
        <strain evidence="8 9">NIES-3715</strain>
    </source>
</reference>
<name>A0AAD3CGU4_9STRA</name>
<dbReference type="AlphaFoldDB" id="A0AAD3CGU4"/>
<evidence type="ECO:0000256" key="2">
    <source>
        <dbReference type="ARBA" id="ARBA00022679"/>
    </source>
</evidence>
<feature type="domain" description="Alpha-type protein kinase" evidence="7">
    <location>
        <begin position="369"/>
        <end position="467"/>
    </location>
</feature>
<organism evidence="8 9">
    <name type="scientific">Chaetoceros tenuissimus</name>
    <dbReference type="NCBI Taxonomy" id="426638"/>
    <lineage>
        <taxon>Eukaryota</taxon>
        <taxon>Sar</taxon>
        <taxon>Stramenopiles</taxon>
        <taxon>Ochrophyta</taxon>
        <taxon>Bacillariophyta</taxon>
        <taxon>Coscinodiscophyceae</taxon>
        <taxon>Chaetocerotophycidae</taxon>
        <taxon>Chaetocerotales</taxon>
        <taxon>Chaetocerotaceae</taxon>
        <taxon>Chaetoceros</taxon>
    </lineage>
</organism>
<dbReference type="Gene3D" id="3.30.200.20">
    <property type="entry name" value="Phosphorylase Kinase, domain 1"/>
    <property type="match status" value="1"/>
</dbReference>
<feature type="compositionally biased region" description="Polar residues" evidence="6">
    <location>
        <begin position="22"/>
        <end position="35"/>
    </location>
</feature>
<feature type="compositionally biased region" description="Low complexity" evidence="6">
    <location>
        <begin position="1"/>
        <end position="21"/>
    </location>
</feature>
<keyword evidence="2" id="KW-0808">Transferase</keyword>
<keyword evidence="3" id="KW-0547">Nucleotide-binding</keyword>
<sequence length="488" mass="55379">MGMTASTNNDSSTGGDTDSTSINNGNINEQHTVTLESGRVDEGGRKRKRPIASISCSPSSLRQRLSNEHNDVSNPKKIQKVKKQVTFARKESEIRYYHDAYGHVNENLEIHKSSEKKSSCLTKEMTLLSTEHGKARRELRNISKYDLQSAIKYGVKSKARKVKGEQRWMFKYGNITFITDDTCSKECKLLDIDEEDMPAYTVVFLSDGKPINNKSDDCSRRSELMTKISWRLSNKITFFCMGIGAAGSEFAELDRIVTIAKEAGACKNSQFVHAGLNTVAMSNAFSSLATSTTATRTKMLSMDDTENSKPVKQFKMRPKGLCSHEVTSTRFTQQILRYQYDPSLEDPWREISFRNSKTTAIEIEDDPFGKGAERLAYRFYEVRQTSDGKWKRVGGLMVAKDSIKVQDEDKNVFHRTFCYVQMKASEFAAQFNKLVAKTPALQPTEEEVRRPPPIIFLKCHIYEYEDGDGDGARERMNLTKSFLLKLEM</sequence>
<dbReference type="PANTHER" id="PTHR45992">
    <property type="entry name" value="EUKARYOTIC ELONGATION FACTOR 2 KINASE-RELATED"/>
    <property type="match status" value="1"/>
</dbReference>
<dbReference type="InterPro" id="IPR051852">
    <property type="entry name" value="Alpha-type_PK"/>
</dbReference>
<gene>
    <name evidence="8" type="ORF">CTEN210_01862</name>
</gene>
<dbReference type="GO" id="GO:0005524">
    <property type="term" value="F:ATP binding"/>
    <property type="evidence" value="ECO:0007669"/>
    <property type="project" value="UniProtKB-KW"/>
</dbReference>
<comment type="caution">
    <text evidence="8">The sequence shown here is derived from an EMBL/GenBank/DDBJ whole genome shotgun (WGS) entry which is preliminary data.</text>
</comment>
<evidence type="ECO:0000256" key="3">
    <source>
        <dbReference type="ARBA" id="ARBA00022741"/>
    </source>
</evidence>
<dbReference type="Pfam" id="PF02816">
    <property type="entry name" value="Alpha_kinase"/>
    <property type="match status" value="1"/>
</dbReference>
<proteinExistence type="predicted"/>
<evidence type="ECO:0000256" key="1">
    <source>
        <dbReference type="ARBA" id="ARBA00022527"/>
    </source>
</evidence>
<protein>
    <recommendedName>
        <fullName evidence="7">Alpha-type protein kinase domain-containing protein</fullName>
    </recommendedName>
</protein>
<evidence type="ECO:0000256" key="5">
    <source>
        <dbReference type="ARBA" id="ARBA00022840"/>
    </source>
</evidence>
<evidence type="ECO:0000313" key="9">
    <source>
        <dbReference type="Proteomes" id="UP001054902"/>
    </source>
</evidence>
<accession>A0AAD3CGU4</accession>
<dbReference type="PANTHER" id="PTHR45992:SF11">
    <property type="entry name" value="ALPHA-TYPE PROTEIN KINASE DOMAIN-CONTAINING PROTEIN"/>
    <property type="match status" value="1"/>
</dbReference>
<dbReference type="InterPro" id="IPR004166">
    <property type="entry name" value="a-kinase_dom"/>
</dbReference>
<dbReference type="GO" id="GO:0004674">
    <property type="term" value="F:protein serine/threonine kinase activity"/>
    <property type="evidence" value="ECO:0007669"/>
    <property type="project" value="UniProtKB-KW"/>
</dbReference>
<evidence type="ECO:0000259" key="7">
    <source>
        <dbReference type="Pfam" id="PF02816"/>
    </source>
</evidence>
<keyword evidence="5" id="KW-0067">ATP-binding</keyword>
<feature type="region of interest" description="Disordered" evidence="6">
    <location>
        <begin position="1"/>
        <end position="79"/>
    </location>
</feature>
<evidence type="ECO:0000256" key="6">
    <source>
        <dbReference type="SAM" id="MobiDB-lite"/>
    </source>
</evidence>
<evidence type="ECO:0000256" key="4">
    <source>
        <dbReference type="ARBA" id="ARBA00022777"/>
    </source>
</evidence>
<dbReference type="Proteomes" id="UP001054902">
    <property type="component" value="Unassembled WGS sequence"/>
</dbReference>
<keyword evidence="1" id="KW-0723">Serine/threonine-protein kinase</keyword>
<keyword evidence="4" id="KW-0418">Kinase</keyword>